<name>A0A8J8NTD3_HALGN</name>
<accession>A0A8J8NTD3</accession>
<evidence type="ECO:0000313" key="2">
    <source>
        <dbReference type="Proteomes" id="UP000785679"/>
    </source>
</evidence>
<gene>
    <name evidence="1" type="ORF">FGO68_gene15720</name>
</gene>
<sequence>MPSHFHDVYHSGQNRQIYAQVMQQITSISQLNQIRSMQTLQTKVQAVSNVELQKAMNESLEQLKQVSHVLKTDTSSLYIYYKKQLDQHVEKQESGQSACLERMLATLRKIVKILDDLSQCCDSEQMEELCYQVRKLGIMEEFDEQKLNMQSIIKTTTASPQFHPQVANYHNNNLKNGGQHLQASANSTPLESSKLSGLKTHCNLSQSGGMIRIPQVSEELTSYENLPSFNFMINEDVDSVPIDNAQSSIASATHFSFSITESNNLLPPGSARYQPRMPFLLDLSHQLVPPVSIPQANDQLQQTNLDEQGVPPPQKTAL</sequence>
<proteinExistence type="predicted"/>
<dbReference type="EMBL" id="RRYP01006201">
    <property type="protein sequence ID" value="TNV81391.1"/>
    <property type="molecule type" value="Genomic_DNA"/>
</dbReference>
<protein>
    <submittedName>
        <fullName evidence="1">Uncharacterized protein</fullName>
    </submittedName>
</protein>
<keyword evidence="2" id="KW-1185">Reference proteome</keyword>
<comment type="caution">
    <text evidence="1">The sequence shown here is derived from an EMBL/GenBank/DDBJ whole genome shotgun (WGS) entry which is preliminary data.</text>
</comment>
<reference evidence="1" key="1">
    <citation type="submission" date="2019-06" db="EMBL/GenBank/DDBJ databases">
        <authorList>
            <person name="Zheng W."/>
        </authorList>
    </citation>
    <scope>NUCLEOTIDE SEQUENCE</scope>
    <source>
        <strain evidence="1">QDHG01</strain>
    </source>
</reference>
<evidence type="ECO:0000313" key="1">
    <source>
        <dbReference type="EMBL" id="TNV81391.1"/>
    </source>
</evidence>
<dbReference type="AlphaFoldDB" id="A0A8J8NTD3"/>
<organism evidence="1 2">
    <name type="scientific">Halteria grandinella</name>
    <dbReference type="NCBI Taxonomy" id="5974"/>
    <lineage>
        <taxon>Eukaryota</taxon>
        <taxon>Sar</taxon>
        <taxon>Alveolata</taxon>
        <taxon>Ciliophora</taxon>
        <taxon>Intramacronucleata</taxon>
        <taxon>Spirotrichea</taxon>
        <taxon>Stichotrichia</taxon>
        <taxon>Sporadotrichida</taxon>
        <taxon>Halteriidae</taxon>
        <taxon>Halteria</taxon>
    </lineage>
</organism>
<dbReference type="Proteomes" id="UP000785679">
    <property type="component" value="Unassembled WGS sequence"/>
</dbReference>